<accession>A0A0P7CL28</accession>
<reference evidence="9 10" key="1">
    <citation type="submission" date="2015-10" db="EMBL/GenBank/DDBJ databases">
        <title>Pseudomonas putida clinical strains.</title>
        <authorList>
            <person name="Molina L."/>
            <person name="Udaondo Z."/>
        </authorList>
    </citation>
    <scope>NUCLEOTIDE SEQUENCE [LARGE SCALE GENOMIC DNA]</scope>
    <source>
        <strain evidence="9 10">HB13667</strain>
    </source>
</reference>
<comment type="caution">
    <text evidence="9">The sequence shown here is derived from an EMBL/GenBank/DDBJ whole genome shotgun (WGS) entry which is preliminary data.</text>
</comment>
<evidence type="ECO:0000256" key="2">
    <source>
        <dbReference type="ARBA" id="ARBA00022448"/>
    </source>
</evidence>
<comment type="subcellular location">
    <subcellularLocation>
        <location evidence="1">Membrane</location>
        <topology evidence="1">Single-pass membrane protein</topology>
    </subcellularLocation>
</comment>
<dbReference type="AlphaFoldDB" id="A0A0P7CL28"/>
<evidence type="ECO:0000256" key="4">
    <source>
        <dbReference type="ARBA" id="ARBA00022692"/>
    </source>
</evidence>
<sequence>MFEVGFSELLLVGIVALLVLGPERLPVAARTLGRGLGQARRAMHALRRQVEREIELPAVELPTLDSAPLQRLEQEIRQGISLKAEPANDAATVAPPKENLS</sequence>
<evidence type="ECO:0000256" key="6">
    <source>
        <dbReference type="ARBA" id="ARBA00022989"/>
    </source>
</evidence>
<dbReference type="GO" id="GO:0016020">
    <property type="term" value="C:membrane"/>
    <property type="evidence" value="ECO:0007669"/>
    <property type="project" value="UniProtKB-SubCell"/>
</dbReference>
<dbReference type="Gene3D" id="1.20.5.3310">
    <property type="match status" value="1"/>
</dbReference>
<name>A0A0P7CL28_PSEPU</name>
<dbReference type="PANTHER" id="PTHR33162">
    <property type="entry name" value="SEC-INDEPENDENT PROTEIN TRANSLOCASE PROTEIN TATA, CHLOROPLASTIC"/>
    <property type="match status" value="1"/>
</dbReference>
<evidence type="ECO:0000256" key="7">
    <source>
        <dbReference type="ARBA" id="ARBA00023010"/>
    </source>
</evidence>
<dbReference type="GO" id="GO:0008320">
    <property type="term" value="F:protein transmembrane transporter activity"/>
    <property type="evidence" value="ECO:0007669"/>
    <property type="project" value="InterPro"/>
</dbReference>
<keyword evidence="7" id="KW-0811">Translocation</keyword>
<evidence type="ECO:0000256" key="1">
    <source>
        <dbReference type="ARBA" id="ARBA00004167"/>
    </source>
</evidence>
<dbReference type="InterPro" id="IPR018448">
    <property type="entry name" value="TatB"/>
</dbReference>
<evidence type="ECO:0000256" key="8">
    <source>
        <dbReference type="ARBA" id="ARBA00023136"/>
    </source>
</evidence>
<evidence type="ECO:0000256" key="5">
    <source>
        <dbReference type="ARBA" id="ARBA00022927"/>
    </source>
</evidence>
<dbReference type="Proteomes" id="UP000050437">
    <property type="component" value="Unassembled WGS sequence"/>
</dbReference>
<dbReference type="RefSeq" id="WP_015269116.1">
    <property type="nucleotide sequence ID" value="NZ_LKKS01000112.1"/>
</dbReference>
<proteinExistence type="predicted"/>
<dbReference type="Pfam" id="PF02416">
    <property type="entry name" value="TatA_B_E"/>
    <property type="match status" value="1"/>
</dbReference>
<keyword evidence="6" id="KW-1133">Transmembrane helix</keyword>
<gene>
    <name evidence="9" type="ORF">HB13667_18860</name>
</gene>
<keyword evidence="8" id="KW-0472">Membrane</keyword>
<dbReference type="NCBIfam" id="TIGR01410">
    <property type="entry name" value="tatB"/>
    <property type="match status" value="1"/>
</dbReference>
<dbReference type="PRINTS" id="PR01506">
    <property type="entry name" value="TATBPROTEIN"/>
</dbReference>
<dbReference type="PANTHER" id="PTHR33162:SF1">
    <property type="entry name" value="SEC-INDEPENDENT PROTEIN TRANSLOCASE PROTEIN TATA, CHLOROPLASTIC"/>
    <property type="match status" value="1"/>
</dbReference>
<dbReference type="GeneID" id="92662323"/>
<dbReference type="GO" id="GO:0043953">
    <property type="term" value="P:protein transport by the Tat complex"/>
    <property type="evidence" value="ECO:0007669"/>
    <property type="project" value="InterPro"/>
</dbReference>
<protein>
    <submittedName>
        <fullName evidence="9">Preprotein translocase subunit TatA</fullName>
    </submittedName>
</protein>
<evidence type="ECO:0000313" key="9">
    <source>
        <dbReference type="EMBL" id="KPM61783.1"/>
    </source>
</evidence>
<organism evidence="9 10">
    <name type="scientific">Pseudomonas putida</name>
    <name type="common">Arthrobacter siderocapsulatus</name>
    <dbReference type="NCBI Taxonomy" id="303"/>
    <lineage>
        <taxon>Bacteria</taxon>
        <taxon>Pseudomonadati</taxon>
        <taxon>Pseudomonadota</taxon>
        <taxon>Gammaproteobacteria</taxon>
        <taxon>Pseudomonadales</taxon>
        <taxon>Pseudomonadaceae</taxon>
        <taxon>Pseudomonas</taxon>
    </lineage>
</organism>
<evidence type="ECO:0000313" key="10">
    <source>
        <dbReference type="Proteomes" id="UP000050437"/>
    </source>
</evidence>
<dbReference type="InterPro" id="IPR003369">
    <property type="entry name" value="TatA/B/E"/>
</dbReference>
<evidence type="ECO:0000256" key="3">
    <source>
        <dbReference type="ARBA" id="ARBA00022475"/>
    </source>
</evidence>
<keyword evidence="5" id="KW-0653">Protein transport</keyword>
<keyword evidence="4" id="KW-0812">Transmembrane</keyword>
<keyword evidence="3" id="KW-1003">Cell membrane</keyword>
<dbReference type="EMBL" id="LKKS01000112">
    <property type="protein sequence ID" value="KPM61783.1"/>
    <property type="molecule type" value="Genomic_DNA"/>
</dbReference>
<keyword evidence="2" id="KW-0813">Transport</keyword>